<accession>A0A0P6IWA3</accession>
<reference evidence="1" key="1">
    <citation type="submission" date="2015-10" db="EMBL/GenBank/DDBJ databases">
        <title>EvidentialGene: Evidence-directed Construction of Complete mRNA Transcriptomes without Genomes.</title>
        <authorList>
            <person name="Gilbert D.G."/>
        </authorList>
    </citation>
    <scope>NUCLEOTIDE SEQUENCE</scope>
</reference>
<evidence type="ECO:0000313" key="1">
    <source>
        <dbReference type="EMBL" id="JAN67846.1"/>
    </source>
</evidence>
<protein>
    <submittedName>
        <fullName evidence="1">Uncharacterized protein</fullName>
    </submittedName>
</protein>
<proteinExistence type="predicted"/>
<dbReference type="EMBL" id="GDIQ01026891">
    <property type="protein sequence ID" value="JAN67846.1"/>
    <property type="molecule type" value="Transcribed_RNA"/>
</dbReference>
<name>A0A0P6IWA3_9CRUS</name>
<dbReference type="AlphaFoldDB" id="A0A0P6IWA3"/>
<organism evidence="1">
    <name type="scientific">Daphnia magna</name>
    <dbReference type="NCBI Taxonomy" id="35525"/>
    <lineage>
        <taxon>Eukaryota</taxon>
        <taxon>Metazoa</taxon>
        <taxon>Ecdysozoa</taxon>
        <taxon>Arthropoda</taxon>
        <taxon>Crustacea</taxon>
        <taxon>Branchiopoda</taxon>
        <taxon>Diplostraca</taxon>
        <taxon>Cladocera</taxon>
        <taxon>Anomopoda</taxon>
        <taxon>Daphniidae</taxon>
        <taxon>Daphnia</taxon>
    </lineage>
</organism>
<sequence>MLPRDFFRELFFIYFFFILHFLLWHRLETGISIVWSADLVKNNEKVWSKVHIVDVPILNKRKSFTSAILSPDGFCDS</sequence>